<keyword evidence="1 3" id="KW-0853">WD repeat</keyword>
<dbReference type="AlphaFoldDB" id="A0A8J5F512"/>
<organism evidence="4 5">
    <name type="scientific">Zingiber officinale</name>
    <name type="common">Ginger</name>
    <name type="synonym">Amomum zingiber</name>
    <dbReference type="NCBI Taxonomy" id="94328"/>
    <lineage>
        <taxon>Eukaryota</taxon>
        <taxon>Viridiplantae</taxon>
        <taxon>Streptophyta</taxon>
        <taxon>Embryophyta</taxon>
        <taxon>Tracheophyta</taxon>
        <taxon>Spermatophyta</taxon>
        <taxon>Magnoliopsida</taxon>
        <taxon>Liliopsida</taxon>
        <taxon>Zingiberales</taxon>
        <taxon>Zingiberaceae</taxon>
        <taxon>Zingiber</taxon>
    </lineage>
</organism>
<dbReference type="InterPro" id="IPR036322">
    <property type="entry name" value="WD40_repeat_dom_sf"/>
</dbReference>
<evidence type="ECO:0000256" key="3">
    <source>
        <dbReference type="PROSITE-ProRule" id="PRU00221"/>
    </source>
</evidence>
<name>A0A8J5F512_ZINOF</name>
<keyword evidence="2" id="KW-0677">Repeat</keyword>
<comment type="caution">
    <text evidence="4">The sequence shown here is derived from an EMBL/GenBank/DDBJ whole genome shotgun (WGS) entry which is preliminary data.</text>
</comment>
<feature type="repeat" description="WD" evidence="3">
    <location>
        <begin position="61"/>
        <end position="103"/>
    </location>
</feature>
<protein>
    <submittedName>
        <fullName evidence="4">Uncharacterized protein</fullName>
    </submittedName>
</protein>
<dbReference type="Proteomes" id="UP000734854">
    <property type="component" value="Unassembled WGS sequence"/>
</dbReference>
<dbReference type="Gene3D" id="2.130.10.10">
    <property type="entry name" value="YVTN repeat-like/Quinoprotein amine dehydrogenase"/>
    <property type="match status" value="1"/>
</dbReference>
<dbReference type="EMBL" id="JACMSC010000017">
    <property type="protein sequence ID" value="KAG6478658.1"/>
    <property type="molecule type" value="Genomic_DNA"/>
</dbReference>
<proteinExistence type="predicted"/>
<dbReference type="PANTHER" id="PTHR19857">
    <property type="entry name" value="MITOCHONDRIAL DIVISION PROTEIN 1-RELATED"/>
    <property type="match status" value="1"/>
</dbReference>
<gene>
    <name evidence="4" type="ORF">ZIOFF_062102</name>
</gene>
<dbReference type="PANTHER" id="PTHR19857:SF8">
    <property type="entry name" value="ANGIO-ASSOCIATED MIGRATORY CELL PROTEIN"/>
    <property type="match status" value="1"/>
</dbReference>
<dbReference type="SMART" id="SM00320">
    <property type="entry name" value="WD40"/>
    <property type="match status" value="1"/>
</dbReference>
<dbReference type="PROSITE" id="PS50082">
    <property type="entry name" value="WD_REPEATS_2"/>
    <property type="match status" value="1"/>
</dbReference>
<dbReference type="InterPro" id="IPR051179">
    <property type="entry name" value="WD_repeat_multifunction"/>
</dbReference>
<evidence type="ECO:0000256" key="1">
    <source>
        <dbReference type="ARBA" id="ARBA00022574"/>
    </source>
</evidence>
<dbReference type="SUPFAM" id="SSF50978">
    <property type="entry name" value="WD40 repeat-like"/>
    <property type="match status" value="1"/>
</dbReference>
<accession>A0A8J5F512</accession>
<reference evidence="4 5" key="1">
    <citation type="submission" date="2020-08" db="EMBL/GenBank/DDBJ databases">
        <title>Plant Genome Project.</title>
        <authorList>
            <person name="Zhang R.-G."/>
        </authorList>
    </citation>
    <scope>NUCLEOTIDE SEQUENCE [LARGE SCALE GENOMIC DNA]</scope>
    <source>
        <tissue evidence="4">Rhizome</tissue>
    </source>
</reference>
<evidence type="ECO:0000313" key="4">
    <source>
        <dbReference type="EMBL" id="KAG6478658.1"/>
    </source>
</evidence>
<keyword evidence="5" id="KW-1185">Reference proteome</keyword>
<dbReference type="InterPro" id="IPR001680">
    <property type="entry name" value="WD40_rpt"/>
</dbReference>
<dbReference type="InterPro" id="IPR015943">
    <property type="entry name" value="WD40/YVTN_repeat-like_dom_sf"/>
</dbReference>
<sequence>MSIHGDGAGDYESDEEGEVFLDEDDIIQEIAIDEEDLPDRDEEVGSDGGMVEEADDSVFVFRGHSDEIYTVSCSPTDASLVATGGKDDRGFFWKIGSVDASLELRVNIHFFFDTTSDQLQANETGLQVEMYVPNHEEHEEDLHVPAELIMKTEVKQVQHAVQALTSRILEEQAMELQSMSCRMINFIQVDPKMG</sequence>
<evidence type="ECO:0000256" key="2">
    <source>
        <dbReference type="ARBA" id="ARBA00022737"/>
    </source>
</evidence>
<evidence type="ECO:0000313" key="5">
    <source>
        <dbReference type="Proteomes" id="UP000734854"/>
    </source>
</evidence>